<dbReference type="Pfam" id="PF00941">
    <property type="entry name" value="FAD_binding_5"/>
    <property type="match status" value="1"/>
</dbReference>
<dbReference type="AlphaFoldDB" id="A0A2S5KVS5"/>
<keyword evidence="5" id="KW-0408">Iron</keyword>
<dbReference type="OrthoDB" id="5294353at2"/>
<dbReference type="SUPFAM" id="SSF54292">
    <property type="entry name" value="2Fe-2S ferredoxin-like"/>
    <property type="match status" value="1"/>
</dbReference>
<dbReference type="PIRSF" id="PIRSF036557">
    <property type="entry name" value="XdhA_RC"/>
    <property type="match status" value="1"/>
</dbReference>
<evidence type="ECO:0000259" key="7">
    <source>
        <dbReference type="PROSITE" id="PS51387"/>
    </source>
</evidence>
<dbReference type="InterPro" id="IPR014307">
    <property type="entry name" value="Xanthine_DH_ssu"/>
</dbReference>
<dbReference type="Pfam" id="PF01799">
    <property type="entry name" value="Fer2_2"/>
    <property type="match status" value="1"/>
</dbReference>
<evidence type="ECO:0000259" key="6">
    <source>
        <dbReference type="PROSITE" id="PS51085"/>
    </source>
</evidence>
<dbReference type="InterPro" id="IPR005107">
    <property type="entry name" value="CO_DH_flav_C"/>
</dbReference>
<comment type="caution">
    <text evidence="8">The sequence shown here is derived from an EMBL/GenBank/DDBJ whole genome shotgun (WGS) entry which is preliminary data.</text>
</comment>
<keyword evidence="1" id="KW-0285">Flavoprotein</keyword>
<dbReference type="InterPro" id="IPR036884">
    <property type="entry name" value="2Fe-2S-bd_dom_sf"/>
</dbReference>
<dbReference type="SUPFAM" id="SSF47741">
    <property type="entry name" value="CO dehydrogenase ISP C-domain like"/>
    <property type="match status" value="1"/>
</dbReference>
<dbReference type="GO" id="GO:0071949">
    <property type="term" value="F:FAD binding"/>
    <property type="evidence" value="ECO:0007669"/>
    <property type="project" value="InterPro"/>
</dbReference>
<dbReference type="Gene3D" id="3.30.43.10">
    <property type="entry name" value="Uridine Diphospho-n-acetylenolpyruvylglucosamine Reductase, domain 2"/>
    <property type="match status" value="1"/>
</dbReference>
<keyword evidence="3" id="KW-0274">FAD</keyword>
<feature type="domain" description="FAD-binding PCMH-type" evidence="7">
    <location>
        <begin position="186"/>
        <end position="359"/>
    </location>
</feature>
<evidence type="ECO:0000256" key="1">
    <source>
        <dbReference type="ARBA" id="ARBA00022630"/>
    </source>
</evidence>
<dbReference type="GO" id="GO:0051537">
    <property type="term" value="F:2 iron, 2 sulfur cluster binding"/>
    <property type="evidence" value="ECO:0007669"/>
    <property type="project" value="InterPro"/>
</dbReference>
<dbReference type="InterPro" id="IPR016169">
    <property type="entry name" value="FAD-bd_PCMH_sub2"/>
</dbReference>
<dbReference type="SMART" id="SM01092">
    <property type="entry name" value="CO_deh_flav_C"/>
    <property type="match status" value="1"/>
</dbReference>
<dbReference type="EMBL" id="PRLP01000012">
    <property type="protein sequence ID" value="PPC78752.1"/>
    <property type="molecule type" value="Genomic_DNA"/>
</dbReference>
<evidence type="ECO:0000256" key="2">
    <source>
        <dbReference type="ARBA" id="ARBA00022723"/>
    </source>
</evidence>
<dbReference type="InterPro" id="IPR002346">
    <property type="entry name" value="Mopterin_DH_FAD-bd"/>
</dbReference>
<dbReference type="InterPro" id="IPR012175">
    <property type="entry name" value="Xanth_DH_ssu_bac"/>
</dbReference>
<dbReference type="Gene3D" id="3.10.20.30">
    <property type="match status" value="1"/>
</dbReference>
<evidence type="ECO:0000313" key="8">
    <source>
        <dbReference type="EMBL" id="PPC78752.1"/>
    </source>
</evidence>
<dbReference type="InterPro" id="IPR002888">
    <property type="entry name" value="2Fe-2S-bd"/>
</dbReference>
<dbReference type="InterPro" id="IPR006058">
    <property type="entry name" value="2Fe2S_fd_BS"/>
</dbReference>
<dbReference type="SUPFAM" id="SSF55447">
    <property type="entry name" value="CO dehydrogenase flavoprotein C-terminal domain-like"/>
    <property type="match status" value="1"/>
</dbReference>
<dbReference type="PANTHER" id="PTHR45444">
    <property type="entry name" value="XANTHINE DEHYDROGENASE"/>
    <property type="match status" value="1"/>
</dbReference>
<protein>
    <submittedName>
        <fullName evidence="8">Xanthine dehydrogenase small subunit</fullName>
    </submittedName>
</protein>
<name>A0A2S5KVS5_9PROT</name>
<evidence type="ECO:0000256" key="3">
    <source>
        <dbReference type="ARBA" id="ARBA00022827"/>
    </source>
</evidence>
<dbReference type="Gene3D" id="3.30.465.10">
    <property type="match status" value="1"/>
</dbReference>
<dbReference type="InterPro" id="IPR036318">
    <property type="entry name" value="FAD-bd_PCMH-like_sf"/>
</dbReference>
<dbReference type="SUPFAM" id="SSF56176">
    <property type="entry name" value="FAD-binding/transporter-associated domain-like"/>
    <property type="match status" value="1"/>
</dbReference>
<dbReference type="PANTHER" id="PTHR45444:SF3">
    <property type="entry name" value="XANTHINE DEHYDROGENASE"/>
    <property type="match status" value="1"/>
</dbReference>
<dbReference type="InterPro" id="IPR036010">
    <property type="entry name" value="2Fe-2S_ferredoxin-like_sf"/>
</dbReference>
<dbReference type="InterPro" id="IPR036683">
    <property type="entry name" value="CO_DH_flav_C_dom_sf"/>
</dbReference>
<dbReference type="Proteomes" id="UP000238196">
    <property type="component" value="Unassembled WGS sequence"/>
</dbReference>
<evidence type="ECO:0000256" key="4">
    <source>
        <dbReference type="ARBA" id="ARBA00023002"/>
    </source>
</evidence>
<gene>
    <name evidence="8" type="primary">xdhA</name>
    <name evidence="8" type="ORF">C4K68_04410</name>
</gene>
<dbReference type="InterPro" id="IPR012675">
    <property type="entry name" value="Beta-grasp_dom_sf"/>
</dbReference>
<dbReference type="PROSITE" id="PS00197">
    <property type="entry name" value="2FE2S_FER_1"/>
    <property type="match status" value="1"/>
</dbReference>
<dbReference type="Pfam" id="PF03450">
    <property type="entry name" value="CO_deh_flav_C"/>
    <property type="match status" value="1"/>
</dbReference>
<dbReference type="PROSITE" id="PS51387">
    <property type="entry name" value="FAD_PCMH"/>
    <property type="match status" value="1"/>
</dbReference>
<dbReference type="Gene3D" id="1.10.150.120">
    <property type="entry name" value="[2Fe-2S]-binding domain"/>
    <property type="match status" value="1"/>
</dbReference>
<reference evidence="8 9" key="1">
    <citation type="submission" date="2018-02" db="EMBL/GenBank/DDBJ databases">
        <title>novel marine gammaproteobacteria from coastal saline agro ecosystem.</title>
        <authorList>
            <person name="Krishnan R."/>
            <person name="Ramesh Kumar N."/>
        </authorList>
    </citation>
    <scope>NUCLEOTIDE SEQUENCE [LARGE SCALE GENOMIC DNA]</scope>
    <source>
        <strain evidence="8 9">228</strain>
    </source>
</reference>
<dbReference type="InterPro" id="IPR016167">
    <property type="entry name" value="FAD-bd_PCMH_sub1"/>
</dbReference>
<evidence type="ECO:0000256" key="5">
    <source>
        <dbReference type="ARBA" id="ARBA00023004"/>
    </source>
</evidence>
<dbReference type="GO" id="GO:0004854">
    <property type="term" value="F:xanthine dehydrogenase activity"/>
    <property type="evidence" value="ECO:0007669"/>
    <property type="project" value="InterPro"/>
</dbReference>
<organism evidence="8 9">
    <name type="scientific">Proteobacteria bacterium 228</name>
    <dbReference type="NCBI Taxonomy" id="2083153"/>
    <lineage>
        <taxon>Bacteria</taxon>
        <taxon>Pseudomonadati</taxon>
        <taxon>Pseudomonadota</taxon>
    </lineage>
</organism>
<dbReference type="InterPro" id="IPR016166">
    <property type="entry name" value="FAD-bd_PCMH"/>
</dbReference>
<dbReference type="InterPro" id="IPR016208">
    <property type="entry name" value="Ald_Oxase/xanthine_DH-like"/>
</dbReference>
<sequence length="478" mass="50940">MATMLDFVLNGQAMQVPFPEPNQSILNWLRTDLGLMGSKEGCATGDCGACTVVIGDIQKDGQVRYQAVNGCITLANTLQGRHLLTVEGVGSKDKLHPCQQVMVDHHGTQCGYCTPGFVMSLFAGHCNGLDAQAMSAALGGNLCRCTGYTTIRDAATELAAKPCVMPFDPAEVQGALQQVKADSAANASASSAFVIPRTIEQAVTAINRYPDYKLVAGGTDLLVEMNVFHRRYPGFIWLGGIEGMQQIEENAGVVRFGAGVTFNQLMQWSASQSAPLHALLDRVAANQVRNQGTLGGNIVNASPVGDMPPVLLALDARIELTSAEGVRQMPLSDFFLGYRQTALQQGELLTAVIVPRAALARPLFIHKISKRWEDDIASTLLVLSATVADAGRLTDIHIGLGGMAATPCRATHTEQWLQQADVLAISSDELLAALGRDVQPMSDARASAQYRAGVTATLLKRGLKQLFSEVQKGGLSHA</sequence>
<feature type="domain" description="2Fe-2S ferredoxin-type" evidence="6">
    <location>
        <begin position="3"/>
        <end position="89"/>
    </location>
</feature>
<accession>A0A2S5KVS5</accession>
<evidence type="ECO:0000313" key="9">
    <source>
        <dbReference type="Proteomes" id="UP000238196"/>
    </source>
</evidence>
<dbReference type="GO" id="GO:0005506">
    <property type="term" value="F:iron ion binding"/>
    <property type="evidence" value="ECO:0007669"/>
    <property type="project" value="InterPro"/>
</dbReference>
<dbReference type="PROSITE" id="PS51085">
    <property type="entry name" value="2FE2S_FER_2"/>
    <property type="match status" value="1"/>
</dbReference>
<dbReference type="Gene3D" id="3.30.390.50">
    <property type="entry name" value="CO dehydrogenase flavoprotein, C-terminal domain"/>
    <property type="match status" value="1"/>
</dbReference>
<proteinExistence type="predicted"/>
<keyword evidence="4" id="KW-0560">Oxidoreductase</keyword>
<dbReference type="NCBIfam" id="TIGR02963">
    <property type="entry name" value="xanthine_xdhA"/>
    <property type="match status" value="1"/>
</dbReference>
<dbReference type="InterPro" id="IPR001041">
    <property type="entry name" value="2Fe-2S_ferredoxin-type"/>
</dbReference>
<dbReference type="Pfam" id="PF00111">
    <property type="entry name" value="Fer2"/>
    <property type="match status" value="1"/>
</dbReference>
<keyword evidence="2" id="KW-0479">Metal-binding</keyword>